<reference evidence="1 2" key="1">
    <citation type="submission" date="2020-07" db="EMBL/GenBank/DDBJ databases">
        <title>Sequencing the genomes of 1000 actinobacteria strains.</title>
        <authorList>
            <person name="Klenk H.-P."/>
        </authorList>
    </citation>
    <scope>NUCLEOTIDE SEQUENCE [LARGE SCALE GENOMIC DNA]</scope>
    <source>
        <strain evidence="1 2">DSM 23871</strain>
    </source>
</reference>
<dbReference type="SUPFAM" id="SSF56784">
    <property type="entry name" value="HAD-like"/>
    <property type="match status" value="1"/>
</dbReference>
<dbReference type="RefSeq" id="WP_179457260.1">
    <property type="nucleotide sequence ID" value="NZ_BAAAPX010000001.1"/>
</dbReference>
<evidence type="ECO:0000313" key="1">
    <source>
        <dbReference type="EMBL" id="NYD75272.1"/>
    </source>
</evidence>
<dbReference type="EMBL" id="JACCBJ010000001">
    <property type="protein sequence ID" value="NYD75272.1"/>
    <property type="molecule type" value="Genomic_DNA"/>
</dbReference>
<dbReference type="SFLD" id="SFLDG01135">
    <property type="entry name" value="C1.5.6:_HAD__Beta-PGM__Phospha"/>
    <property type="match status" value="1"/>
</dbReference>
<dbReference type="Gene3D" id="1.10.150.240">
    <property type="entry name" value="Putative phosphatase, domain 2"/>
    <property type="match status" value="1"/>
</dbReference>
<dbReference type="GO" id="GO:0006281">
    <property type="term" value="P:DNA repair"/>
    <property type="evidence" value="ECO:0007669"/>
    <property type="project" value="TreeGrafter"/>
</dbReference>
<gene>
    <name evidence="1" type="ORF">BJ963_002791</name>
</gene>
<keyword evidence="1" id="KW-0378">Hydrolase</keyword>
<dbReference type="InterPro" id="IPR036412">
    <property type="entry name" value="HAD-like_sf"/>
</dbReference>
<dbReference type="InterPro" id="IPR050155">
    <property type="entry name" value="HAD-like_hydrolase_sf"/>
</dbReference>
<dbReference type="Proteomes" id="UP000589620">
    <property type="component" value="Unassembled WGS sequence"/>
</dbReference>
<dbReference type="Gene3D" id="3.40.50.1000">
    <property type="entry name" value="HAD superfamily/HAD-like"/>
    <property type="match status" value="1"/>
</dbReference>
<accession>A0A852T352</accession>
<name>A0A852T352_9MICO</name>
<dbReference type="InterPro" id="IPR023214">
    <property type="entry name" value="HAD_sf"/>
</dbReference>
<proteinExistence type="predicted"/>
<sequence>MTISAVLFDVDGTLVDSNFLHVDAWSRAFADMGTPVDSWRIHRAIGQDSAKLLEELVGDRDDDWIGRSKDLHSRYYREQAGRLRAFDGAADLLRELSSRGIRVVLATSAPEDELELLMDVLDAGDAIHATTNADDVATAKPEPGIIEVALERAGSAPSDALFVGDSVWDMMAAARAHVRSAGLLSGGVGPSELLEAGAVSVFDDPADLLARIDGVLSGGRSA</sequence>
<dbReference type="PANTHER" id="PTHR43434:SF16">
    <property type="entry name" value="BLL8046 PROTEIN"/>
    <property type="match status" value="1"/>
</dbReference>
<dbReference type="InterPro" id="IPR006439">
    <property type="entry name" value="HAD-SF_hydro_IA"/>
</dbReference>
<dbReference type="PRINTS" id="PR00413">
    <property type="entry name" value="HADHALOGNASE"/>
</dbReference>
<dbReference type="SFLD" id="SFLDS00003">
    <property type="entry name" value="Haloacid_Dehalogenase"/>
    <property type="match status" value="1"/>
</dbReference>
<organism evidence="1 2">
    <name type="scientific">Leifsonia soli</name>
    <dbReference type="NCBI Taxonomy" id="582665"/>
    <lineage>
        <taxon>Bacteria</taxon>
        <taxon>Bacillati</taxon>
        <taxon>Actinomycetota</taxon>
        <taxon>Actinomycetes</taxon>
        <taxon>Micrococcales</taxon>
        <taxon>Microbacteriaceae</taxon>
        <taxon>Leifsonia</taxon>
    </lineage>
</organism>
<dbReference type="GO" id="GO:0005829">
    <property type="term" value="C:cytosol"/>
    <property type="evidence" value="ECO:0007669"/>
    <property type="project" value="TreeGrafter"/>
</dbReference>
<dbReference type="PANTHER" id="PTHR43434">
    <property type="entry name" value="PHOSPHOGLYCOLATE PHOSPHATASE"/>
    <property type="match status" value="1"/>
</dbReference>
<dbReference type="SFLD" id="SFLDG01129">
    <property type="entry name" value="C1.5:_HAD__Beta-PGM__Phosphata"/>
    <property type="match status" value="1"/>
</dbReference>
<dbReference type="InterPro" id="IPR023198">
    <property type="entry name" value="PGP-like_dom2"/>
</dbReference>
<comment type="caution">
    <text evidence="1">The sequence shown here is derived from an EMBL/GenBank/DDBJ whole genome shotgun (WGS) entry which is preliminary data.</text>
</comment>
<dbReference type="AlphaFoldDB" id="A0A852T352"/>
<keyword evidence="2" id="KW-1185">Reference proteome</keyword>
<dbReference type="GO" id="GO:0008967">
    <property type="term" value="F:phosphoglycolate phosphatase activity"/>
    <property type="evidence" value="ECO:0007669"/>
    <property type="project" value="TreeGrafter"/>
</dbReference>
<dbReference type="NCBIfam" id="TIGR01549">
    <property type="entry name" value="HAD-SF-IA-v1"/>
    <property type="match status" value="1"/>
</dbReference>
<dbReference type="Pfam" id="PF00702">
    <property type="entry name" value="Hydrolase"/>
    <property type="match status" value="1"/>
</dbReference>
<protein>
    <submittedName>
        <fullName evidence="1">HAD superfamily hydrolase (TIGR01549 family)</fullName>
    </submittedName>
</protein>
<evidence type="ECO:0000313" key="2">
    <source>
        <dbReference type="Proteomes" id="UP000589620"/>
    </source>
</evidence>